<proteinExistence type="predicted"/>
<dbReference type="EMBL" id="MGHS01000039">
    <property type="protein sequence ID" value="OGM76139.1"/>
    <property type="molecule type" value="Genomic_DNA"/>
</dbReference>
<gene>
    <name evidence="1" type="ORF">A2210_02920</name>
</gene>
<protein>
    <recommendedName>
        <fullName evidence="3">t-SNARE coiled-coil homology domain-containing protein</fullName>
    </recommendedName>
</protein>
<evidence type="ECO:0008006" key="3">
    <source>
        <dbReference type="Google" id="ProtNLM"/>
    </source>
</evidence>
<dbReference type="AlphaFoldDB" id="A0A1F8CJV8"/>
<dbReference type="STRING" id="1802532.A2210_02920"/>
<dbReference type="Proteomes" id="UP000177855">
    <property type="component" value="Unassembled WGS sequence"/>
</dbReference>
<reference evidence="1 2" key="1">
    <citation type="journal article" date="2016" name="Nat. Commun.">
        <title>Thousands of microbial genomes shed light on interconnected biogeochemical processes in an aquifer system.</title>
        <authorList>
            <person name="Anantharaman K."/>
            <person name="Brown C.T."/>
            <person name="Hug L.A."/>
            <person name="Sharon I."/>
            <person name="Castelle C.J."/>
            <person name="Probst A.J."/>
            <person name="Thomas B.C."/>
            <person name="Singh A."/>
            <person name="Wilkins M.J."/>
            <person name="Karaoz U."/>
            <person name="Brodie E.L."/>
            <person name="Williams K.H."/>
            <person name="Hubbard S.S."/>
            <person name="Banfield J.F."/>
        </authorList>
    </citation>
    <scope>NUCLEOTIDE SEQUENCE [LARGE SCALE GENOMIC DNA]</scope>
</reference>
<accession>A0A1F8CJV8</accession>
<sequence length="76" mass="8563">MSDTKLLQTILDKVSSVDKKIDTLGEKVDKRFNKVDKRLDTIGMSVARLEDDSPTIEEFDGLEKRVSKLEKHAASV</sequence>
<dbReference type="Gene3D" id="1.20.1270.70">
    <property type="entry name" value="Designed single chain three-helix bundle"/>
    <property type="match status" value="1"/>
</dbReference>
<evidence type="ECO:0000313" key="1">
    <source>
        <dbReference type="EMBL" id="OGM76139.1"/>
    </source>
</evidence>
<name>A0A1F8CJV8_9BACT</name>
<comment type="caution">
    <text evidence="1">The sequence shown here is derived from an EMBL/GenBank/DDBJ whole genome shotgun (WGS) entry which is preliminary data.</text>
</comment>
<organism evidence="1 2">
    <name type="scientific">Candidatus Woesebacteria bacterium RIFOXYA1_FULL_40_18</name>
    <dbReference type="NCBI Taxonomy" id="1802532"/>
    <lineage>
        <taxon>Bacteria</taxon>
        <taxon>Candidatus Woeseibacteriota</taxon>
    </lineage>
</organism>
<evidence type="ECO:0000313" key="2">
    <source>
        <dbReference type="Proteomes" id="UP000177855"/>
    </source>
</evidence>